<keyword evidence="2" id="KW-1185">Reference proteome</keyword>
<comment type="caution">
    <text evidence="1">The sequence shown here is derived from an EMBL/GenBank/DDBJ whole genome shotgun (WGS) entry which is preliminary data.</text>
</comment>
<organism evidence="1 2">
    <name type="scientific">Hypsibius exemplaris</name>
    <name type="common">Freshwater tardigrade</name>
    <dbReference type="NCBI Taxonomy" id="2072580"/>
    <lineage>
        <taxon>Eukaryota</taxon>
        <taxon>Metazoa</taxon>
        <taxon>Ecdysozoa</taxon>
        <taxon>Tardigrada</taxon>
        <taxon>Eutardigrada</taxon>
        <taxon>Parachela</taxon>
        <taxon>Hypsibioidea</taxon>
        <taxon>Hypsibiidae</taxon>
        <taxon>Hypsibius</taxon>
    </lineage>
</organism>
<name>A0A1W0X1J2_HYPEX</name>
<gene>
    <name evidence="1" type="ORF">BV898_04576</name>
</gene>
<dbReference type="AlphaFoldDB" id="A0A1W0X1J2"/>
<sequence>MTWPELRKPFYSLIAARIKLFITTNPPLCTDGIPATVEDQSEIWKYCYNTADGQSMAQKFRDAVKRMPK</sequence>
<dbReference type="EMBL" id="MTYJ01000023">
    <property type="protein sequence ID" value="OQV21367.1"/>
    <property type="molecule type" value="Genomic_DNA"/>
</dbReference>
<protein>
    <submittedName>
        <fullName evidence="1">Uncharacterized protein</fullName>
    </submittedName>
</protein>
<accession>A0A1W0X1J2</accession>
<evidence type="ECO:0000313" key="1">
    <source>
        <dbReference type="EMBL" id="OQV21367.1"/>
    </source>
</evidence>
<evidence type="ECO:0000313" key="2">
    <source>
        <dbReference type="Proteomes" id="UP000192578"/>
    </source>
</evidence>
<reference evidence="2" key="1">
    <citation type="submission" date="2017-01" db="EMBL/GenBank/DDBJ databases">
        <title>Comparative genomics of anhydrobiosis in the tardigrade Hypsibius dujardini.</title>
        <authorList>
            <person name="Yoshida Y."/>
            <person name="Koutsovoulos G."/>
            <person name="Laetsch D."/>
            <person name="Stevens L."/>
            <person name="Kumar S."/>
            <person name="Horikawa D."/>
            <person name="Ishino K."/>
            <person name="Komine S."/>
            <person name="Tomita M."/>
            <person name="Blaxter M."/>
            <person name="Arakawa K."/>
        </authorList>
    </citation>
    <scope>NUCLEOTIDE SEQUENCE [LARGE SCALE GENOMIC DNA]</scope>
    <source>
        <strain evidence="2">Z151</strain>
    </source>
</reference>
<proteinExistence type="predicted"/>
<dbReference type="Proteomes" id="UP000192578">
    <property type="component" value="Unassembled WGS sequence"/>
</dbReference>
<dbReference type="OrthoDB" id="6132182at2759"/>